<proteinExistence type="inferred from homology"/>
<accession>A0ABS7YCL9</accession>
<dbReference type="CDD" id="cd07016">
    <property type="entry name" value="S14_ClpP_1"/>
    <property type="match status" value="1"/>
</dbReference>
<evidence type="ECO:0000256" key="6">
    <source>
        <dbReference type="RuleBase" id="RU003567"/>
    </source>
</evidence>
<evidence type="ECO:0000313" key="7">
    <source>
        <dbReference type="EMBL" id="MCA1857446.1"/>
    </source>
</evidence>
<keyword evidence="4" id="KW-0378">Hydrolase</keyword>
<keyword evidence="3 7" id="KW-0645">Protease</keyword>
<dbReference type="Proteomes" id="UP001198602">
    <property type="component" value="Unassembled WGS sequence"/>
</dbReference>
<evidence type="ECO:0000256" key="5">
    <source>
        <dbReference type="ARBA" id="ARBA00022825"/>
    </source>
</evidence>
<dbReference type="InterPro" id="IPR023562">
    <property type="entry name" value="ClpP/TepA"/>
</dbReference>
<dbReference type="EMBL" id="JAHYBX010000007">
    <property type="protein sequence ID" value="MCA1857446.1"/>
    <property type="molecule type" value="Genomic_DNA"/>
</dbReference>
<dbReference type="InterPro" id="IPR001907">
    <property type="entry name" value="ClpP"/>
</dbReference>
<evidence type="ECO:0000256" key="2">
    <source>
        <dbReference type="ARBA" id="ARBA00022490"/>
    </source>
</evidence>
<dbReference type="InterPro" id="IPR029045">
    <property type="entry name" value="ClpP/crotonase-like_dom_sf"/>
</dbReference>
<sequence length="283" mass="29924">MSLIKLPEIRADARIATAQFDLRQDALDTWEPGVRAAADGDAKTISMYAPIGQTWDGEGVTARRIGAALRAIGDHDVTVNLNSPGGDFFEGVAIYNLLRMHSAKVTVNVMGIAASAASVIAMAGDEINMGEGSHLMIHNAWVVAAGNRHDMAEAAAYLEPFDNAMRDLYAERTGLDAKVIAKMMDDETFIGASDAVEKGFATGKLDRDAIKKDAKAAQHMKVLATVESSLAKSGLSRAARRETLNALFNGKPGAAVNPDAMPGAGNDTEVEASLQNLLNTLKG</sequence>
<evidence type="ECO:0000256" key="4">
    <source>
        <dbReference type="ARBA" id="ARBA00022801"/>
    </source>
</evidence>
<keyword evidence="8" id="KW-1185">Reference proteome</keyword>
<evidence type="ECO:0000256" key="1">
    <source>
        <dbReference type="ARBA" id="ARBA00007039"/>
    </source>
</evidence>
<protein>
    <recommendedName>
        <fullName evidence="6">ATP-dependent Clp protease proteolytic subunit</fullName>
    </recommendedName>
</protein>
<dbReference type="GO" id="GO:0008233">
    <property type="term" value="F:peptidase activity"/>
    <property type="evidence" value="ECO:0007669"/>
    <property type="project" value="UniProtKB-KW"/>
</dbReference>
<dbReference type="PRINTS" id="PR00127">
    <property type="entry name" value="CLPPROTEASEP"/>
</dbReference>
<dbReference type="NCBIfam" id="NF045542">
    <property type="entry name" value="Clp_rel_HeadMat"/>
    <property type="match status" value="1"/>
</dbReference>
<comment type="similarity">
    <text evidence="1 6">Belongs to the peptidase S14 family.</text>
</comment>
<dbReference type="PANTHER" id="PTHR10381:SF70">
    <property type="entry name" value="ATP-DEPENDENT CLP PROTEASE PROTEOLYTIC SUBUNIT"/>
    <property type="match status" value="1"/>
</dbReference>
<dbReference type="Pfam" id="PF00574">
    <property type="entry name" value="CLP_protease"/>
    <property type="match status" value="1"/>
</dbReference>
<reference evidence="7 8" key="1">
    <citation type="submission" date="2021-07" db="EMBL/GenBank/DDBJ databases">
        <title>Characterization of Violacein-producing bacteria and related species.</title>
        <authorList>
            <person name="Wilson H.S."/>
            <person name="De Leon M.E."/>
        </authorList>
    </citation>
    <scope>NUCLEOTIDE SEQUENCE [LARGE SCALE GENOMIC DNA]</scope>
    <source>
        <strain evidence="7 8">HSC-2F05</strain>
    </source>
</reference>
<evidence type="ECO:0000313" key="8">
    <source>
        <dbReference type="Proteomes" id="UP001198602"/>
    </source>
</evidence>
<dbReference type="PANTHER" id="PTHR10381">
    <property type="entry name" value="ATP-DEPENDENT CLP PROTEASE PROTEOLYTIC SUBUNIT"/>
    <property type="match status" value="1"/>
</dbReference>
<keyword evidence="5" id="KW-0720">Serine protease</keyword>
<dbReference type="Gene3D" id="3.90.226.10">
    <property type="entry name" value="2-enoyl-CoA Hydratase, Chain A, domain 1"/>
    <property type="match status" value="1"/>
</dbReference>
<dbReference type="SUPFAM" id="SSF52096">
    <property type="entry name" value="ClpP/crotonase"/>
    <property type="match status" value="1"/>
</dbReference>
<organism evidence="7 8">
    <name type="scientific">Massilia hydrophila</name>
    <dbReference type="NCBI Taxonomy" id="3044279"/>
    <lineage>
        <taxon>Bacteria</taxon>
        <taxon>Pseudomonadati</taxon>
        <taxon>Pseudomonadota</taxon>
        <taxon>Betaproteobacteria</taxon>
        <taxon>Burkholderiales</taxon>
        <taxon>Oxalobacteraceae</taxon>
        <taxon>Telluria group</taxon>
        <taxon>Massilia</taxon>
    </lineage>
</organism>
<dbReference type="RefSeq" id="WP_225239665.1">
    <property type="nucleotide sequence ID" value="NZ_JAHYBX010000007.1"/>
</dbReference>
<dbReference type="GO" id="GO:0006508">
    <property type="term" value="P:proteolysis"/>
    <property type="evidence" value="ECO:0007669"/>
    <property type="project" value="UniProtKB-KW"/>
</dbReference>
<comment type="caution">
    <text evidence="7">The sequence shown here is derived from an EMBL/GenBank/DDBJ whole genome shotgun (WGS) entry which is preliminary data.</text>
</comment>
<evidence type="ECO:0000256" key="3">
    <source>
        <dbReference type="ARBA" id="ARBA00022670"/>
    </source>
</evidence>
<name>A0ABS7YCL9_9BURK</name>
<keyword evidence="2" id="KW-0963">Cytoplasm</keyword>
<gene>
    <name evidence="7" type="ORF">LE190_16150</name>
</gene>